<dbReference type="Gene3D" id="3.40.50.10420">
    <property type="entry name" value="NagB/RpiA/CoA transferase-like"/>
    <property type="match status" value="1"/>
</dbReference>
<dbReference type="InterPro" id="IPR003741">
    <property type="entry name" value="LUD_dom"/>
</dbReference>
<dbReference type="KEGG" id="aagg:ETAA8_46930"/>
<organism evidence="2 3">
    <name type="scientific">Anatilimnocola aggregata</name>
    <dbReference type="NCBI Taxonomy" id="2528021"/>
    <lineage>
        <taxon>Bacteria</taxon>
        <taxon>Pseudomonadati</taxon>
        <taxon>Planctomycetota</taxon>
        <taxon>Planctomycetia</taxon>
        <taxon>Pirellulales</taxon>
        <taxon>Pirellulaceae</taxon>
        <taxon>Anatilimnocola</taxon>
    </lineage>
</organism>
<dbReference type="Proteomes" id="UP000315017">
    <property type="component" value="Chromosome"/>
</dbReference>
<reference evidence="2 3" key="1">
    <citation type="submission" date="2019-02" db="EMBL/GenBank/DDBJ databases">
        <title>Deep-cultivation of Planctomycetes and their phenomic and genomic characterization uncovers novel biology.</title>
        <authorList>
            <person name="Wiegand S."/>
            <person name="Jogler M."/>
            <person name="Boedeker C."/>
            <person name="Pinto D."/>
            <person name="Vollmers J."/>
            <person name="Rivas-Marin E."/>
            <person name="Kohn T."/>
            <person name="Peeters S.H."/>
            <person name="Heuer A."/>
            <person name="Rast P."/>
            <person name="Oberbeckmann S."/>
            <person name="Bunk B."/>
            <person name="Jeske O."/>
            <person name="Meyerdierks A."/>
            <person name="Storesund J.E."/>
            <person name="Kallscheuer N."/>
            <person name="Luecker S."/>
            <person name="Lage O.M."/>
            <person name="Pohl T."/>
            <person name="Merkel B.J."/>
            <person name="Hornburger P."/>
            <person name="Mueller R.-W."/>
            <person name="Bruemmer F."/>
            <person name="Labrenz M."/>
            <person name="Spormann A.M."/>
            <person name="Op den Camp H."/>
            <person name="Overmann J."/>
            <person name="Amann R."/>
            <person name="Jetten M.S.M."/>
            <person name="Mascher T."/>
            <person name="Medema M.H."/>
            <person name="Devos D.P."/>
            <person name="Kaster A.-K."/>
            <person name="Ovreas L."/>
            <person name="Rohde M."/>
            <person name="Galperin M.Y."/>
            <person name="Jogler C."/>
        </authorList>
    </citation>
    <scope>NUCLEOTIDE SEQUENCE [LARGE SCALE GENOMIC DNA]</scope>
    <source>
        <strain evidence="2 3">ETA_A8</strain>
    </source>
</reference>
<gene>
    <name evidence="2" type="primary">lutC_2</name>
    <name evidence="2" type="ORF">ETAA8_46930</name>
</gene>
<dbReference type="EMBL" id="CP036274">
    <property type="protein sequence ID" value="QDU29579.1"/>
    <property type="molecule type" value="Genomic_DNA"/>
</dbReference>
<dbReference type="PANTHER" id="PTHR43682">
    <property type="entry name" value="LACTATE UTILIZATION PROTEIN C"/>
    <property type="match status" value="1"/>
</dbReference>
<dbReference type="PANTHER" id="PTHR43682:SF1">
    <property type="entry name" value="LACTATE UTILIZATION PROTEIN C"/>
    <property type="match status" value="1"/>
</dbReference>
<evidence type="ECO:0000313" key="2">
    <source>
        <dbReference type="EMBL" id="QDU29579.1"/>
    </source>
</evidence>
<dbReference type="InterPro" id="IPR024185">
    <property type="entry name" value="FTHF_cligase-like_sf"/>
</dbReference>
<evidence type="ECO:0000259" key="1">
    <source>
        <dbReference type="Pfam" id="PF02589"/>
    </source>
</evidence>
<evidence type="ECO:0000313" key="3">
    <source>
        <dbReference type="Proteomes" id="UP000315017"/>
    </source>
</evidence>
<dbReference type="OrthoDB" id="9794157at2"/>
<dbReference type="RefSeq" id="WP_145093586.1">
    <property type="nucleotide sequence ID" value="NZ_CP036274.1"/>
</dbReference>
<keyword evidence="3" id="KW-1185">Reference proteome</keyword>
<dbReference type="Pfam" id="PF02589">
    <property type="entry name" value="LUD_dom"/>
    <property type="match status" value="1"/>
</dbReference>
<dbReference type="SUPFAM" id="SSF100950">
    <property type="entry name" value="NagB/RpiA/CoA transferase-like"/>
    <property type="match status" value="1"/>
</dbReference>
<name>A0A517YH93_9BACT</name>
<sequence>MAREAFLARVKQAAEIGRAYRVEHQQLAPDVGYVGVTGDACAKLAQEIDAVGGIATIVDSLGQAREILAGYLLEAEAKTALCWQHPLLMRLQLNELLAERNVTRVDYDSANSLTQPARRLEQLACEIGITSVDLAIAETGTLLMCHHPGQERLASLLPPVHVAIVEQSQIVPDLLDAFRILHERGVQNLPSNITLITGPSKTGDIELQLTTGVHGPGRWRVIIIR</sequence>
<proteinExistence type="predicted"/>
<dbReference type="AlphaFoldDB" id="A0A517YH93"/>
<protein>
    <submittedName>
        <fullName evidence="2">Lactate utilization protein C</fullName>
    </submittedName>
</protein>
<accession>A0A517YH93</accession>
<dbReference type="InterPro" id="IPR037171">
    <property type="entry name" value="NagB/RpiA_transferase-like"/>
</dbReference>
<feature type="domain" description="LUD" evidence="1">
    <location>
        <begin position="42"/>
        <end position="224"/>
    </location>
</feature>